<dbReference type="Gene3D" id="1.20.144.10">
    <property type="entry name" value="Phosphatidic acid phosphatase type 2/haloperoxidase"/>
    <property type="match status" value="1"/>
</dbReference>
<name>A0A1R3XAV8_9BACT</name>
<keyword evidence="1" id="KW-0732">Signal</keyword>
<proteinExistence type="predicted"/>
<accession>A0A1R3XAV8</accession>
<dbReference type="InterPro" id="IPR000326">
    <property type="entry name" value="PAP2/HPO"/>
</dbReference>
<evidence type="ECO:0000256" key="1">
    <source>
        <dbReference type="SAM" id="SignalP"/>
    </source>
</evidence>
<sequence length="287" mass="31319">MQIRLNQLLTIHLLWLSILFAPATALAQVQQHPPQKPKADTLRTVGDDFFALPADTILPGQKHPFTESQRLEGDNKRYLKRAVIPAVALIGAGLYTMGGHGILNSDDVFNYRHRVFPDFATNADDFAMLAPLVGLYGFNIISSQNRHELGRQTLLLVSSGALASAIVWPTKKLTDRERPNGKPYAFPSGHTAYAFTIATFMDKEFRHKSPWVSVVSYGIAGGTGVLRVLNDAHWLSDVLAGAGVGILAVNTVYWVHAKLTHGGGLNTAMYPVVLPNGQMGMAMSLTF</sequence>
<evidence type="ECO:0000313" key="4">
    <source>
        <dbReference type="Proteomes" id="UP000187181"/>
    </source>
</evidence>
<dbReference type="CDD" id="cd03394">
    <property type="entry name" value="PAP2_like_5"/>
    <property type="match status" value="1"/>
</dbReference>
<dbReference type="Proteomes" id="UP000187181">
    <property type="component" value="Unassembled WGS sequence"/>
</dbReference>
<protein>
    <submittedName>
        <fullName evidence="3">PAP2 superfamily protein</fullName>
    </submittedName>
</protein>
<organism evidence="3 4">
    <name type="scientific">Pontibacter indicus</name>
    <dbReference type="NCBI Taxonomy" id="1317125"/>
    <lineage>
        <taxon>Bacteria</taxon>
        <taxon>Pseudomonadati</taxon>
        <taxon>Bacteroidota</taxon>
        <taxon>Cytophagia</taxon>
        <taxon>Cytophagales</taxon>
        <taxon>Hymenobacteraceae</taxon>
        <taxon>Pontibacter</taxon>
    </lineage>
</organism>
<dbReference type="EMBL" id="FTPP01000002">
    <property type="protein sequence ID" value="SIT88132.1"/>
    <property type="molecule type" value="Genomic_DNA"/>
</dbReference>
<reference evidence="4" key="1">
    <citation type="submission" date="2017-01" db="EMBL/GenBank/DDBJ databases">
        <authorList>
            <person name="Varghese N."/>
            <person name="Submissions S."/>
        </authorList>
    </citation>
    <scope>NUCLEOTIDE SEQUENCE [LARGE SCALE GENOMIC DNA]</scope>
    <source>
        <strain evidence="4">LP100</strain>
    </source>
</reference>
<dbReference type="SMART" id="SM00014">
    <property type="entry name" value="acidPPc"/>
    <property type="match status" value="1"/>
</dbReference>
<dbReference type="RefSeq" id="WP_083704169.1">
    <property type="nucleotide sequence ID" value="NZ_FTPP01000002.1"/>
</dbReference>
<dbReference type="AlphaFoldDB" id="A0A1R3XAV8"/>
<dbReference type="STRING" id="1317125.SAMN05444128_1782"/>
<keyword evidence="4" id="KW-1185">Reference proteome</keyword>
<dbReference type="InterPro" id="IPR036938">
    <property type="entry name" value="PAP2/HPO_sf"/>
</dbReference>
<feature type="chain" id="PRO_5010210896" evidence="1">
    <location>
        <begin position="28"/>
        <end position="287"/>
    </location>
</feature>
<feature type="signal peptide" evidence="1">
    <location>
        <begin position="1"/>
        <end position="27"/>
    </location>
</feature>
<gene>
    <name evidence="3" type="ORF">SAMN05444128_1782</name>
</gene>
<evidence type="ECO:0000313" key="3">
    <source>
        <dbReference type="EMBL" id="SIT88132.1"/>
    </source>
</evidence>
<evidence type="ECO:0000259" key="2">
    <source>
        <dbReference type="SMART" id="SM00014"/>
    </source>
</evidence>
<feature type="domain" description="Phosphatidic acid phosphatase type 2/haloperoxidase" evidence="2">
    <location>
        <begin position="154"/>
        <end position="253"/>
    </location>
</feature>
<dbReference type="Pfam" id="PF01569">
    <property type="entry name" value="PAP2"/>
    <property type="match status" value="1"/>
</dbReference>
<dbReference type="SUPFAM" id="SSF48317">
    <property type="entry name" value="Acid phosphatase/Vanadium-dependent haloperoxidase"/>
    <property type="match status" value="1"/>
</dbReference>